<accession>W1J155</accession>
<name>W1J155_9GAMM</name>
<evidence type="ECO:0008006" key="3">
    <source>
        <dbReference type="Google" id="ProtNLM"/>
    </source>
</evidence>
<dbReference type="STRING" id="1427518.XSR1_370028"/>
<sequence>MNFHNVFILINEKTTMPNKMKDVNDLLDDLISKPEVQLCWENEPEKVMQEYQLTPSQYRALSEGNIDALINEGLADRHIQQMRVSW</sequence>
<dbReference type="InterPro" id="IPR036622">
    <property type="entry name" value="LigA_sf"/>
</dbReference>
<organism evidence="1 2">
    <name type="scientific">Xenorhabdus szentirmaii DSM 16338</name>
    <dbReference type="NCBI Taxonomy" id="1427518"/>
    <lineage>
        <taxon>Bacteria</taxon>
        <taxon>Pseudomonadati</taxon>
        <taxon>Pseudomonadota</taxon>
        <taxon>Gammaproteobacteria</taxon>
        <taxon>Enterobacterales</taxon>
        <taxon>Morganellaceae</taxon>
        <taxon>Xenorhabdus</taxon>
    </lineage>
</organism>
<protein>
    <recommendedName>
        <fullName evidence="3">Extradiol ring-cleavage dioxygenase LigAB LigA subunit domain-containing protein</fullName>
    </recommendedName>
</protein>
<dbReference type="AlphaFoldDB" id="W1J155"/>
<gene>
    <name evidence="1" type="ORF">XSR1_370028</name>
</gene>
<evidence type="ECO:0000313" key="2">
    <source>
        <dbReference type="Proteomes" id="UP000019202"/>
    </source>
</evidence>
<keyword evidence="2" id="KW-1185">Reference proteome</keyword>
<dbReference type="Proteomes" id="UP000019202">
    <property type="component" value="Unassembled WGS sequence"/>
</dbReference>
<reference evidence="1" key="1">
    <citation type="submission" date="2013-11" db="EMBL/GenBank/DDBJ databases">
        <title>Draft genome sequence and annotation of the entomopathogenic bacteria, Xenorhabdus cabanillasi strain JM26 and Xenorhabdus szentirmai strain DSM 16338.</title>
        <authorList>
            <person name="Gualtieri M."/>
            <person name="Ogier J.C."/>
            <person name="Pages S."/>
            <person name="Givaudan A."/>
            <person name="Gaudriault S."/>
        </authorList>
    </citation>
    <scope>NUCLEOTIDE SEQUENCE [LARGE SCALE GENOMIC DNA]</scope>
    <source>
        <strain evidence="1">DSM 16338</strain>
    </source>
</reference>
<dbReference type="Gene3D" id="1.10.700.10">
    <property type="entry name" value="Dioxygenase LigAB, LigA subunit"/>
    <property type="match status" value="1"/>
</dbReference>
<dbReference type="EMBL" id="CBXF010000096">
    <property type="protein sequence ID" value="CDL83813.1"/>
    <property type="molecule type" value="Genomic_DNA"/>
</dbReference>
<proteinExistence type="predicted"/>
<evidence type="ECO:0000313" key="1">
    <source>
        <dbReference type="EMBL" id="CDL83813.1"/>
    </source>
</evidence>
<comment type="caution">
    <text evidence="1">The sequence shown here is derived from an EMBL/GenBank/DDBJ whole genome shotgun (WGS) entry which is preliminary data.</text>
</comment>